<feature type="binding site" evidence="10">
    <location>
        <position position="289"/>
    </location>
    <ligand>
        <name>UDP-N-acetyl-alpha-D-glucosamine</name>
        <dbReference type="ChEBI" id="CHEBI:57705"/>
    </ligand>
</feature>
<dbReference type="Proteomes" id="UP001499988">
    <property type="component" value="Unassembled WGS sequence"/>
</dbReference>
<dbReference type="NCBIfam" id="TIGR01133">
    <property type="entry name" value="murG"/>
    <property type="match status" value="1"/>
</dbReference>
<dbReference type="Pfam" id="PF04101">
    <property type="entry name" value="Glyco_tran_28_C"/>
    <property type="match status" value="1"/>
</dbReference>
<keyword evidence="9 10" id="KW-0961">Cell wall biogenesis/degradation</keyword>
<feature type="domain" description="Glycosyl transferase family 28 C-terminal" evidence="12">
    <location>
        <begin position="182"/>
        <end position="347"/>
    </location>
</feature>
<feature type="domain" description="Glycosyltransferase family 28 N-terminal" evidence="11">
    <location>
        <begin position="8"/>
        <end position="144"/>
    </location>
</feature>
<evidence type="ECO:0000256" key="5">
    <source>
        <dbReference type="ARBA" id="ARBA00022960"/>
    </source>
</evidence>
<dbReference type="InterPro" id="IPR007235">
    <property type="entry name" value="Glyco_trans_28_C"/>
</dbReference>
<evidence type="ECO:0000313" key="13">
    <source>
        <dbReference type="EMBL" id="GAA4900540.1"/>
    </source>
</evidence>
<evidence type="ECO:0000259" key="12">
    <source>
        <dbReference type="Pfam" id="PF04101"/>
    </source>
</evidence>
<gene>
    <name evidence="10 13" type="primary">murG</name>
    <name evidence="13" type="ORF">GCM10023333_38040</name>
</gene>
<dbReference type="InterPro" id="IPR004276">
    <property type="entry name" value="GlycoTrans_28_N"/>
</dbReference>
<keyword evidence="6 10" id="KW-0573">Peptidoglycan synthesis</keyword>
<evidence type="ECO:0000256" key="10">
    <source>
        <dbReference type="HAMAP-Rule" id="MF_00033"/>
    </source>
</evidence>
<dbReference type="PANTHER" id="PTHR21015">
    <property type="entry name" value="UDP-N-ACETYLGLUCOSAMINE--N-ACETYLMURAMYL-(PENTAPEPTIDE) PYROPHOSPHORYL-UNDECAPRENOL N-ACETYLGLUCOSAMINE TRANSFERASE 1"/>
    <property type="match status" value="1"/>
</dbReference>
<feature type="binding site" evidence="10">
    <location>
        <begin position="263"/>
        <end position="268"/>
    </location>
    <ligand>
        <name>UDP-N-acetyl-alpha-D-glucosamine</name>
        <dbReference type="ChEBI" id="CHEBI:57705"/>
    </ligand>
</feature>
<feature type="binding site" evidence="10">
    <location>
        <position position="188"/>
    </location>
    <ligand>
        <name>UDP-N-acetyl-alpha-D-glucosamine</name>
        <dbReference type="ChEBI" id="CHEBI:57705"/>
    </ligand>
</feature>
<organism evidence="13 14">
    <name type="scientific">Ferrimonas pelagia</name>
    <dbReference type="NCBI Taxonomy" id="1177826"/>
    <lineage>
        <taxon>Bacteria</taxon>
        <taxon>Pseudomonadati</taxon>
        <taxon>Pseudomonadota</taxon>
        <taxon>Gammaproteobacteria</taxon>
        <taxon>Alteromonadales</taxon>
        <taxon>Ferrimonadaceae</taxon>
        <taxon>Ferrimonas</taxon>
    </lineage>
</organism>
<dbReference type="EC" id="2.4.1.227" evidence="10"/>
<dbReference type="SUPFAM" id="SSF53756">
    <property type="entry name" value="UDP-Glycosyltransferase/glycogen phosphorylase"/>
    <property type="match status" value="1"/>
</dbReference>
<dbReference type="InterPro" id="IPR006009">
    <property type="entry name" value="GlcNAc_MurG"/>
</dbReference>
<protein>
    <recommendedName>
        <fullName evidence="10">UDP-N-acetylglucosamine--N-acetylmuramyl-(pentapeptide) pyrophosphoryl-undecaprenol N-acetylglucosamine transferase</fullName>
        <ecNumber evidence="10">2.4.1.227</ecNumber>
    </recommendedName>
    <alternativeName>
        <fullName evidence="10">Undecaprenyl-PP-MurNAc-pentapeptide-UDPGlcNAc GlcNAc transferase</fullName>
    </alternativeName>
</protein>
<evidence type="ECO:0000256" key="4">
    <source>
        <dbReference type="ARBA" id="ARBA00022679"/>
    </source>
</evidence>
<dbReference type="Gene3D" id="3.40.50.2000">
    <property type="entry name" value="Glycogen Phosphorylase B"/>
    <property type="match status" value="2"/>
</dbReference>
<evidence type="ECO:0000256" key="2">
    <source>
        <dbReference type="ARBA" id="ARBA00022618"/>
    </source>
</evidence>
<keyword evidence="7 10" id="KW-0472">Membrane</keyword>
<dbReference type="RefSeq" id="WP_345337077.1">
    <property type="nucleotide sequence ID" value="NZ_BAABJZ010000103.1"/>
</dbReference>
<keyword evidence="2 10" id="KW-0132">Cell division</keyword>
<keyword evidence="3 10" id="KW-0328">Glycosyltransferase</keyword>
<sequence length="360" mass="38693">MSQAKRLLVMAGGTGGHVFPALAVARRLREQGWEVLWLGTEERMEARLVPQHGFEIRFIDIKGVRGNGVLRKLKAPLQIFKAIGQALTIQREFKPDVVLGMGGYAAGPGGIAAWLRRTPLVLHEQNAVAGATNKILARFASKVLVAFKGVLPNEQWVGNPVRQELIAVGQQQPVVAGKQLKVLVVGGSLGARVLNEVVPRAVGTIADQARFTVWHQVGRGNQAEVEQHWRASAPGVGVQVADFIDDMEAAYAWADLVICRAGALTVAELAITGRPSILVPFPHAVDDHQTKNAQALVDDGAALLIPQTEFSRQALATQLQQLVQAPDTLETMAKAAHNSAAPDATEQVARCCEQLARSKS</sequence>
<dbReference type="CDD" id="cd03785">
    <property type="entry name" value="GT28_MurG"/>
    <property type="match status" value="1"/>
</dbReference>
<reference evidence="14" key="1">
    <citation type="journal article" date="2019" name="Int. J. Syst. Evol. Microbiol.">
        <title>The Global Catalogue of Microorganisms (GCM) 10K type strain sequencing project: providing services to taxonomists for standard genome sequencing and annotation.</title>
        <authorList>
            <consortium name="The Broad Institute Genomics Platform"/>
            <consortium name="The Broad Institute Genome Sequencing Center for Infectious Disease"/>
            <person name="Wu L."/>
            <person name="Ma J."/>
        </authorList>
    </citation>
    <scope>NUCLEOTIDE SEQUENCE [LARGE SCALE GENOMIC DNA]</scope>
    <source>
        <strain evidence="14">JCM 18401</strain>
    </source>
</reference>
<feature type="binding site" evidence="10">
    <location>
        <position position="162"/>
    </location>
    <ligand>
        <name>UDP-N-acetyl-alpha-D-glucosamine</name>
        <dbReference type="ChEBI" id="CHEBI:57705"/>
    </ligand>
</feature>
<comment type="subcellular location">
    <subcellularLocation>
        <location evidence="10">Cell membrane</location>
        <topology evidence="10">Peripheral membrane protein</topology>
        <orientation evidence="10">Cytoplasmic side</orientation>
    </subcellularLocation>
</comment>
<dbReference type="EMBL" id="BAABJZ010000103">
    <property type="protein sequence ID" value="GAA4900540.1"/>
    <property type="molecule type" value="Genomic_DNA"/>
</dbReference>
<accession>A0ABP9FEI2</accession>
<comment type="caution">
    <text evidence="13">The sequence shown here is derived from an EMBL/GenBank/DDBJ whole genome shotgun (WGS) entry which is preliminary data.</text>
</comment>
<proteinExistence type="inferred from homology"/>
<evidence type="ECO:0000259" key="11">
    <source>
        <dbReference type="Pfam" id="PF03033"/>
    </source>
</evidence>
<dbReference type="PANTHER" id="PTHR21015:SF22">
    <property type="entry name" value="GLYCOSYLTRANSFERASE"/>
    <property type="match status" value="1"/>
</dbReference>
<evidence type="ECO:0000256" key="8">
    <source>
        <dbReference type="ARBA" id="ARBA00023306"/>
    </source>
</evidence>
<comment type="catalytic activity">
    <reaction evidence="10">
        <text>di-trans,octa-cis-undecaprenyl diphospho-N-acetyl-alpha-D-muramoyl-L-alanyl-D-glutamyl-meso-2,6-diaminopimeloyl-D-alanyl-D-alanine + UDP-N-acetyl-alpha-D-glucosamine = di-trans,octa-cis-undecaprenyl diphospho-[N-acetyl-alpha-D-glucosaminyl-(1-&gt;4)]-N-acetyl-alpha-D-muramoyl-L-alanyl-D-glutamyl-meso-2,6-diaminopimeloyl-D-alanyl-D-alanine + UDP + H(+)</text>
        <dbReference type="Rhea" id="RHEA:31227"/>
        <dbReference type="ChEBI" id="CHEBI:15378"/>
        <dbReference type="ChEBI" id="CHEBI:57705"/>
        <dbReference type="ChEBI" id="CHEBI:58223"/>
        <dbReference type="ChEBI" id="CHEBI:61387"/>
        <dbReference type="ChEBI" id="CHEBI:61388"/>
        <dbReference type="EC" id="2.4.1.227"/>
    </reaction>
</comment>
<comment type="similarity">
    <text evidence="10">Belongs to the glycosyltransferase 28 family. MurG subfamily.</text>
</comment>
<keyword evidence="14" id="KW-1185">Reference proteome</keyword>
<name>A0ABP9FEI2_9GAMM</name>
<evidence type="ECO:0000256" key="6">
    <source>
        <dbReference type="ARBA" id="ARBA00022984"/>
    </source>
</evidence>
<evidence type="ECO:0000256" key="9">
    <source>
        <dbReference type="ARBA" id="ARBA00023316"/>
    </source>
</evidence>
<keyword evidence="4 10" id="KW-0808">Transferase</keyword>
<evidence type="ECO:0000256" key="7">
    <source>
        <dbReference type="ARBA" id="ARBA00023136"/>
    </source>
</evidence>
<dbReference type="HAMAP" id="MF_00033">
    <property type="entry name" value="MurG"/>
    <property type="match status" value="1"/>
</dbReference>
<comment type="function">
    <text evidence="10">Cell wall formation. Catalyzes the transfer of a GlcNAc subunit on undecaprenyl-pyrophosphoryl-MurNAc-pentapeptide (lipid intermediate I) to form undecaprenyl-pyrophosphoryl-MurNAc-(pentapeptide)GlcNAc (lipid intermediate II).</text>
</comment>
<dbReference type="Pfam" id="PF03033">
    <property type="entry name" value="Glyco_transf_28"/>
    <property type="match status" value="1"/>
</dbReference>
<keyword evidence="5 10" id="KW-0133">Cell shape</keyword>
<evidence type="ECO:0000313" key="14">
    <source>
        <dbReference type="Proteomes" id="UP001499988"/>
    </source>
</evidence>
<evidence type="ECO:0000256" key="3">
    <source>
        <dbReference type="ARBA" id="ARBA00022676"/>
    </source>
</evidence>
<feature type="binding site" evidence="10">
    <location>
        <position position="126"/>
    </location>
    <ligand>
        <name>UDP-N-acetyl-alpha-D-glucosamine</name>
        <dbReference type="ChEBI" id="CHEBI:57705"/>
    </ligand>
</feature>
<feature type="binding site" evidence="10">
    <location>
        <begin position="14"/>
        <end position="16"/>
    </location>
    <ligand>
        <name>UDP-N-acetyl-alpha-D-glucosamine</name>
        <dbReference type="ChEBI" id="CHEBI:57705"/>
    </ligand>
</feature>
<feature type="binding site" evidence="10">
    <location>
        <position position="244"/>
    </location>
    <ligand>
        <name>UDP-N-acetyl-alpha-D-glucosamine</name>
        <dbReference type="ChEBI" id="CHEBI:57705"/>
    </ligand>
</feature>
<evidence type="ECO:0000256" key="1">
    <source>
        <dbReference type="ARBA" id="ARBA00022475"/>
    </source>
</evidence>
<keyword evidence="8 10" id="KW-0131">Cell cycle</keyword>
<comment type="pathway">
    <text evidence="10">Cell wall biogenesis; peptidoglycan biosynthesis.</text>
</comment>
<keyword evidence="1 10" id="KW-1003">Cell membrane</keyword>